<protein>
    <submittedName>
        <fullName evidence="1">Uncharacterized protein</fullName>
    </submittedName>
</protein>
<dbReference type="Gene3D" id="2.40.70.10">
    <property type="entry name" value="Acid Proteases"/>
    <property type="match status" value="1"/>
</dbReference>
<evidence type="ECO:0000313" key="2">
    <source>
        <dbReference type="Proteomes" id="UP000436088"/>
    </source>
</evidence>
<organism evidence="1 2">
    <name type="scientific">Hibiscus syriacus</name>
    <name type="common">Rose of Sharon</name>
    <dbReference type="NCBI Taxonomy" id="106335"/>
    <lineage>
        <taxon>Eukaryota</taxon>
        <taxon>Viridiplantae</taxon>
        <taxon>Streptophyta</taxon>
        <taxon>Embryophyta</taxon>
        <taxon>Tracheophyta</taxon>
        <taxon>Spermatophyta</taxon>
        <taxon>Magnoliopsida</taxon>
        <taxon>eudicotyledons</taxon>
        <taxon>Gunneridae</taxon>
        <taxon>Pentapetalae</taxon>
        <taxon>rosids</taxon>
        <taxon>malvids</taxon>
        <taxon>Malvales</taxon>
        <taxon>Malvaceae</taxon>
        <taxon>Malvoideae</taxon>
        <taxon>Hibiscus</taxon>
    </lineage>
</organism>
<sequence length="280" mass="31788">MNELSEVQEVLKIAESRPTKLEFIEEGLGRETQELIDGVSASFDERTMGLESLYLAMRPEVYDDVNHDYNLDFVCIYDALSEHCNMALRQKGLMYIYINIVGQMKSVIRDTRETDQFMFKKAADNLGLKVENESGYIKIINSKEVPINGVTRMIELRIGGWKCMEDFKVHLEHNSCDVKSNFPSSMSVVRERPNHRVEGDKESVTEVLKGILGGTSSSDLAQSVESAKRLKPIHTDRTNKENDILSDCVHIGSKNMANQKRLWGNLTISSVNNHPRKESD</sequence>
<accession>A0A6A3BLR6</accession>
<dbReference type="EMBL" id="VEPZ02000827">
    <property type="protein sequence ID" value="KAE8717265.1"/>
    <property type="molecule type" value="Genomic_DNA"/>
</dbReference>
<evidence type="ECO:0000313" key="1">
    <source>
        <dbReference type="EMBL" id="KAE8717265.1"/>
    </source>
</evidence>
<dbReference type="AlphaFoldDB" id="A0A6A3BLR6"/>
<keyword evidence="2" id="KW-1185">Reference proteome</keyword>
<dbReference type="Proteomes" id="UP000436088">
    <property type="component" value="Unassembled WGS sequence"/>
</dbReference>
<dbReference type="InterPro" id="IPR021109">
    <property type="entry name" value="Peptidase_aspartic_dom_sf"/>
</dbReference>
<reference evidence="1" key="1">
    <citation type="submission" date="2019-09" db="EMBL/GenBank/DDBJ databases">
        <title>Draft genome information of white flower Hibiscus syriacus.</title>
        <authorList>
            <person name="Kim Y.-M."/>
        </authorList>
    </citation>
    <scope>NUCLEOTIDE SEQUENCE [LARGE SCALE GENOMIC DNA]</scope>
    <source>
        <strain evidence="1">YM2019G1</strain>
    </source>
</reference>
<name>A0A6A3BLR6_HIBSY</name>
<proteinExistence type="predicted"/>
<comment type="caution">
    <text evidence="1">The sequence shown here is derived from an EMBL/GenBank/DDBJ whole genome shotgun (WGS) entry which is preliminary data.</text>
</comment>
<gene>
    <name evidence="1" type="ORF">F3Y22_tig00110054pilonHSYRG00017</name>
</gene>